<evidence type="ECO:0000256" key="1">
    <source>
        <dbReference type="ARBA" id="ARBA00004123"/>
    </source>
</evidence>
<evidence type="ECO:0000256" key="3">
    <source>
        <dbReference type="ARBA" id="ARBA00022737"/>
    </source>
</evidence>
<dbReference type="InterPro" id="IPR011990">
    <property type="entry name" value="TPR-like_helical_dom_sf"/>
</dbReference>
<evidence type="ECO:0000313" key="7">
    <source>
        <dbReference type="Proteomes" id="UP001219933"/>
    </source>
</evidence>
<feature type="compositionally biased region" description="Basic and acidic residues" evidence="5">
    <location>
        <begin position="63"/>
        <end position="90"/>
    </location>
</feature>
<dbReference type="InterPro" id="IPR013633">
    <property type="entry name" value="NRDE-2"/>
</dbReference>
<dbReference type="GO" id="GO:0031048">
    <property type="term" value="P:regulatory ncRNA-mediated heterochromatin formation"/>
    <property type="evidence" value="ECO:0007669"/>
    <property type="project" value="TreeGrafter"/>
</dbReference>
<dbReference type="InterPro" id="IPR003107">
    <property type="entry name" value="HAT"/>
</dbReference>
<name>A0AAF0J5P4_9BASI</name>
<comment type="subcellular location">
    <subcellularLocation>
        <location evidence="1">Nucleus</location>
    </subcellularLocation>
</comment>
<organism evidence="6 7">
    <name type="scientific">Malassezia cuniculi</name>
    <dbReference type="NCBI Taxonomy" id="948313"/>
    <lineage>
        <taxon>Eukaryota</taxon>
        <taxon>Fungi</taxon>
        <taxon>Dikarya</taxon>
        <taxon>Basidiomycota</taxon>
        <taxon>Ustilaginomycotina</taxon>
        <taxon>Malasseziomycetes</taxon>
        <taxon>Malasseziales</taxon>
        <taxon>Malasseziaceae</taxon>
        <taxon>Malassezia</taxon>
    </lineage>
</organism>
<dbReference type="GO" id="GO:0006396">
    <property type="term" value="P:RNA processing"/>
    <property type="evidence" value="ECO:0007669"/>
    <property type="project" value="InterPro"/>
</dbReference>
<protein>
    <submittedName>
        <fullName evidence="6">Uncharacterized protein</fullName>
    </submittedName>
</protein>
<dbReference type="GO" id="GO:1902369">
    <property type="term" value="P:negative regulation of RNA catabolic process"/>
    <property type="evidence" value="ECO:0007669"/>
    <property type="project" value="TreeGrafter"/>
</dbReference>
<dbReference type="Gene3D" id="1.25.40.10">
    <property type="entry name" value="Tetratricopeptide repeat domain"/>
    <property type="match status" value="1"/>
</dbReference>
<evidence type="ECO:0000256" key="2">
    <source>
        <dbReference type="ARBA" id="ARBA00009265"/>
    </source>
</evidence>
<comment type="similarity">
    <text evidence="2">Belongs to the NRDE2 family.</text>
</comment>
<evidence type="ECO:0000256" key="5">
    <source>
        <dbReference type="SAM" id="MobiDB-lite"/>
    </source>
</evidence>
<dbReference type="GO" id="GO:0071013">
    <property type="term" value="C:catalytic step 2 spliceosome"/>
    <property type="evidence" value="ECO:0007669"/>
    <property type="project" value="TreeGrafter"/>
</dbReference>
<dbReference type="Pfam" id="PF08424">
    <property type="entry name" value="NRDE-2"/>
    <property type="match status" value="1"/>
</dbReference>
<sequence>MHSRSVPKFGSFKARVPLQPEEPPDEKRAGTSSSSELLPSGKRRRDSRYPRREQSPPPPARETPVRSEHFLLDRFGDRNARYGPSRDKPRYSRATARVLGLHENMQIVASTDTHVTIESAMKGRTPGFYARLAASTSDVPEKIIAKAGVASYPDFVATDVQDETPEQDIQKSKAHEEARALNEHLHAHPSDTDSWLKLVHLQKRLAPHDTSAAAIARVRVAVLERAESVQKSADLTLTLARMRLLADNGLESGPRLHEMWKELISRAEYKHAELWLAYLEFCRSDLHTFELDAVLATHAEALRALCAQPGADEARITIVREAAVMLKSAGHLELAVALFQALLEINFERSDLPADAVLDIFEAWWDAGSPRIGDPGDYQGFSTVPRHESVHGIIEQDTHESNGDDNDDDDDWLVNELKSASDRPKRLAEQGDPFAFILAEDLRDYLFFLRDQQSLVTLLDAYLHIIGHPLGWIRSIINLQSGTPTECIVSAPQVIPKWGQSAFPDDGTVRLFPLTFDTLYADRNGPRRSWWNHFQAPHDERANLIISHFLWRAPHLDNAAHLTVAQSALSVCKTGRKILRNALQKDQHNVALWCAYAYFEYAHGNIDAVRRVCAQVLSVEGSNPVSLPLWTLWARLEWISEDPSSCWGVLRAYTRGDASLSNTCVTSVEKLYILRRLSWREPTLTAIAVSLAQNAQTLYELQGPLHVFEEALRNSPNKRGQLAMELLDFIHMHRNNSRGAFRACDVQNAVVQVVDYAPSPALFLLAEYELTRLGNTVQRVANEFTDARRWAVSICVENSRNQSARYMRRRIDIAVENAPNAPILWHIALAIERQAVAAGSADNARVKSLIYKGIRHCPYEKALYLAAHTPEFSGAFTDDELRELRVLLGEKELRVYREMDGHASDAMTLISQFVDSVAKAV</sequence>
<feature type="region of interest" description="Disordered" evidence="5">
    <location>
        <begin position="1"/>
        <end position="92"/>
    </location>
</feature>
<evidence type="ECO:0000256" key="4">
    <source>
        <dbReference type="ARBA" id="ARBA00023242"/>
    </source>
</evidence>
<reference evidence="6" key="1">
    <citation type="submission" date="2023-03" db="EMBL/GenBank/DDBJ databases">
        <title>Mating type loci evolution in Malassezia.</title>
        <authorList>
            <person name="Coelho M.A."/>
        </authorList>
    </citation>
    <scope>NUCLEOTIDE SEQUENCE</scope>
    <source>
        <strain evidence="6">CBS 11721</strain>
    </source>
</reference>
<gene>
    <name evidence="6" type="ORF">MCUN1_000427</name>
</gene>
<keyword evidence="3" id="KW-0677">Repeat</keyword>
<proteinExistence type="inferred from homology"/>
<dbReference type="SUPFAM" id="SSF48452">
    <property type="entry name" value="TPR-like"/>
    <property type="match status" value="1"/>
</dbReference>
<dbReference type="AlphaFoldDB" id="A0AAF0J5P4"/>
<evidence type="ECO:0000313" key="6">
    <source>
        <dbReference type="EMBL" id="WFD33614.1"/>
    </source>
</evidence>
<keyword evidence="7" id="KW-1185">Reference proteome</keyword>
<dbReference type="Proteomes" id="UP001219933">
    <property type="component" value="Chromosome 1"/>
</dbReference>
<dbReference type="EMBL" id="CP119877">
    <property type="protein sequence ID" value="WFD33614.1"/>
    <property type="molecule type" value="Genomic_DNA"/>
</dbReference>
<dbReference type="SMART" id="SM00386">
    <property type="entry name" value="HAT"/>
    <property type="match status" value="4"/>
</dbReference>
<accession>A0AAF0J5P4</accession>
<keyword evidence="4" id="KW-0539">Nucleus</keyword>
<dbReference type="PANTHER" id="PTHR13471:SF0">
    <property type="entry name" value="NUCLEAR EXOSOME REGULATOR NRDE2"/>
    <property type="match status" value="1"/>
</dbReference>
<dbReference type="PANTHER" id="PTHR13471">
    <property type="entry name" value="TETRATRICOPEPTIDE-LIKE HELICAL"/>
    <property type="match status" value="1"/>
</dbReference>